<feature type="region of interest" description="Disordered" evidence="1">
    <location>
        <begin position="612"/>
        <end position="719"/>
    </location>
</feature>
<feature type="transmembrane region" description="Helical" evidence="2">
    <location>
        <begin position="535"/>
        <end position="560"/>
    </location>
</feature>
<feature type="compositionally biased region" description="Basic and acidic residues" evidence="1">
    <location>
        <begin position="702"/>
        <end position="713"/>
    </location>
</feature>
<keyword evidence="2" id="KW-0812">Transmembrane</keyword>
<dbReference type="AlphaFoldDB" id="A0A4S4F445"/>
<keyword evidence="2" id="KW-1133">Transmembrane helix</keyword>
<dbReference type="Proteomes" id="UP000306798">
    <property type="component" value="Unassembled WGS sequence"/>
</dbReference>
<feature type="transmembrane region" description="Helical" evidence="2">
    <location>
        <begin position="417"/>
        <end position="435"/>
    </location>
</feature>
<feature type="transmembrane region" description="Helical" evidence="2">
    <location>
        <begin position="512"/>
        <end position="529"/>
    </location>
</feature>
<organism evidence="4 5">
    <name type="scientific">Bifidobacterium pseudolongum</name>
    <dbReference type="NCBI Taxonomy" id="1694"/>
    <lineage>
        <taxon>Bacteria</taxon>
        <taxon>Bacillati</taxon>
        <taxon>Actinomycetota</taxon>
        <taxon>Actinomycetes</taxon>
        <taxon>Bifidobacteriales</taxon>
        <taxon>Bifidobacteriaceae</taxon>
        <taxon>Bifidobacterium</taxon>
    </lineage>
</organism>
<reference evidence="4 5" key="1">
    <citation type="submission" date="2019-04" db="EMBL/GenBank/DDBJ databases">
        <title>Microbes associate with the intestines of laboratory mice.</title>
        <authorList>
            <person name="Navarre W."/>
            <person name="Wong E."/>
            <person name="Huang K.C."/>
            <person name="Tropini C."/>
            <person name="Ng K."/>
            <person name="Yu B."/>
        </authorList>
    </citation>
    <scope>NUCLEOTIDE SEQUENCE [LARGE SCALE GENOMIC DNA]</scope>
    <source>
        <strain evidence="4 5">NM87_A27A</strain>
    </source>
</reference>
<feature type="transmembrane region" description="Helical" evidence="2">
    <location>
        <begin position="477"/>
        <end position="500"/>
    </location>
</feature>
<accession>A0A4S4F445</accession>
<evidence type="ECO:0000313" key="5">
    <source>
        <dbReference type="Proteomes" id="UP000306798"/>
    </source>
</evidence>
<evidence type="ECO:0000256" key="2">
    <source>
        <dbReference type="SAM" id="Phobius"/>
    </source>
</evidence>
<dbReference type="EMBL" id="SSTF01000028">
    <property type="protein sequence ID" value="THG24390.1"/>
    <property type="molecule type" value="Genomic_DNA"/>
</dbReference>
<keyword evidence="2" id="KW-0472">Membrane</keyword>
<name>A0A4S4F445_9BIFI</name>
<protein>
    <recommendedName>
        <fullName evidence="6">Type IV secretion system protein</fullName>
    </recommendedName>
</protein>
<feature type="chain" id="PRO_5038710493" description="Type IV secretion system protein" evidence="3">
    <location>
        <begin position="28"/>
        <end position="719"/>
    </location>
</feature>
<feature type="compositionally biased region" description="Low complexity" evidence="1">
    <location>
        <begin position="668"/>
        <end position="687"/>
    </location>
</feature>
<proteinExistence type="predicted"/>
<dbReference type="PROSITE" id="PS51257">
    <property type="entry name" value="PROKAR_LIPOPROTEIN"/>
    <property type="match status" value="1"/>
</dbReference>
<gene>
    <name evidence="4" type="ORF">E5991_08355</name>
</gene>
<feature type="signal peptide" evidence="3">
    <location>
        <begin position="1"/>
        <end position="27"/>
    </location>
</feature>
<feature type="transmembrane region" description="Helical" evidence="2">
    <location>
        <begin position="366"/>
        <end position="388"/>
    </location>
</feature>
<dbReference type="RefSeq" id="WP_136511647.1">
    <property type="nucleotide sequence ID" value="NZ_SSTF01000028.1"/>
</dbReference>
<evidence type="ECO:0000256" key="3">
    <source>
        <dbReference type="SAM" id="SignalP"/>
    </source>
</evidence>
<evidence type="ECO:0000313" key="4">
    <source>
        <dbReference type="EMBL" id="THG24390.1"/>
    </source>
</evidence>
<evidence type="ECO:0008006" key="6">
    <source>
        <dbReference type="Google" id="ProtNLM"/>
    </source>
</evidence>
<feature type="transmembrane region" description="Helical" evidence="2">
    <location>
        <begin position="272"/>
        <end position="291"/>
    </location>
</feature>
<sequence length="719" mass="73863">MGRHAGRLRRLLSLVLLAVLATAGLSACSPMATEVRHFGEQFQFGDGSSVSDSQVTGRMPVTQGSLGPMIGDDEINGYIKHTPHGRMCGKPTGSAAGNPAAGGNLTYLNYDGVYDPDNENCVIARQEAIETLRAHPEAQCTALEGGVQEESTEQGKWNLEDGACVKKRKLTWLEATLWNMYKTQSDKTIDWLTTDRNTMLASASTVSTLESNATPDYDRWNSVLNKYLPVFGGLVAVAAAVSLIVLGARVVANTREGLLGGEDHRLMDRMCWICLGVFMCASCASIALTVFRPTRASYHGDGFKTVTVPWLTSWEPGAGSRFYVSDWIRMQVDPFLIIAAVLGVLAAGWKLVTTQEGRELVPLGKAMMWAVVTSLCLAGAVTILTGTVDEYTSDILRRASDMMAQAWETNALSANQFFSLDPLLASLLCIIMWICNLVGKVFTYLRAGLLPILVGVAPVFAALSWNEHGRQGFGKILGWLVAFLLYKPVASLVMAAGSAIMTTAGPGDDSQVITLTLTVMVVVMLPAMVRTIAPAVAASVSGGAVAAGVLGTVGAAAGSLAGSGVKAGGKGLAKGGVSAVRKAGAGLMARLAPSGAKRAAGAAPGATGAAFRTGAAAGSPPAKPAQAPAGQAAASPAAGQGLAPSANGAPSGAKAGTRPGPDGTGRQSAPSGPAGSAAGASMPAGRPDVPAQPPSVDAAPDGADRSAGRREGGVKANGF</sequence>
<feature type="transmembrane region" description="Helical" evidence="2">
    <location>
        <begin position="335"/>
        <end position="354"/>
    </location>
</feature>
<evidence type="ECO:0000256" key="1">
    <source>
        <dbReference type="SAM" id="MobiDB-lite"/>
    </source>
</evidence>
<feature type="transmembrane region" description="Helical" evidence="2">
    <location>
        <begin position="447"/>
        <end position="465"/>
    </location>
</feature>
<keyword evidence="3" id="KW-0732">Signal</keyword>
<feature type="transmembrane region" description="Helical" evidence="2">
    <location>
        <begin position="227"/>
        <end position="251"/>
    </location>
</feature>
<feature type="compositionally biased region" description="Low complexity" evidence="1">
    <location>
        <begin position="612"/>
        <end position="646"/>
    </location>
</feature>
<comment type="caution">
    <text evidence="4">The sequence shown here is derived from an EMBL/GenBank/DDBJ whole genome shotgun (WGS) entry which is preliminary data.</text>
</comment>